<evidence type="ECO:0000256" key="1">
    <source>
        <dbReference type="ARBA" id="ARBA00001966"/>
    </source>
</evidence>
<dbReference type="PANTHER" id="PTHR43409">
    <property type="entry name" value="ANAEROBIC MAGNESIUM-PROTOPORPHYRIN IX MONOMETHYL ESTER CYCLASE-RELATED"/>
    <property type="match status" value="1"/>
</dbReference>
<dbReference type="SFLD" id="SFLDG01082">
    <property type="entry name" value="B12-binding_domain_containing"/>
    <property type="match status" value="1"/>
</dbReference>
<dbReference type="Pfam" id="PF02310">
    <property type="entry name" value="B12-binding"/>
    <property type="match status" value="1"/>
</dbReference>
<dbReference type="GO" id="GO:0031419">
    <property type="term" value="F:cobalamin binding"/>
    <property type="evidence" value="ECO:0007669"/>
    <property type="project" value="InterPro"/>
</dbReference>
<evidence type="ECO:0000256" key="2">
    <source>
        <dbReference type="ARBA" id="ARBA00022603"/>
    </source>
</evidence>
<evidence type="ECO:0000259" key="8">
    <source>
        <dbReference type="PROSITE" id="PS51332"/>
    </source>
</evidence>
<keyword evidence="5" id="KW-0479">Metal-binding</keyword>
<feature type="domain" description="Radical SAM core" evidence="9">
    <location>
        <begin position="178"/>
        <end position="399"/>
    </location>
</feature>
<dbReference type="InterPro" id="IPR034466">
    <property type="entry name" value="Methyltransferase_Class_B"/>
</dbReference>
<dbReference type="Gene3D" id="3.40.50.280">
    <property type="entry name" value="Cobalamin-binding domain"/>
    <property type="match status" value="1"/>
</dbReference>
<dbReference type="SUPFAM" id="SSF102114">
    <property type="entry name" value="Radical SAM enzymes"/>
    <property type="match status" value="1"/>
</dbReference>
<sequence length="426" mass="48445">MKKIKKLVLVIPPSPWLLSDRDIPMFGVLYIAEYVKRFCEVAVCDLSSLPEDKWFIPAGDMYGITGVSPQFIYMKEIIRRLKEREPHKPVIAGGVHATVYPEHVLKHTQADACVVGEGEGAMLKLVSGIKWDLIPGIMTRTYDTGPAELIQDIDMLEPDRRAIDYYSYLKPRTFGYMAQVEREASIITGRGCPYSCSFCASKKVHAGRVRFRSAESVVHELLSLQLEFGVEMVNFLDDTFILDKKRVYRICQLLKPSGLKWFCLTRADCIDRDLLLEMKSAGCLSVAIGFETGSDRILKLMNKKITVAQARECVKVVSSTGLMINGQLIVGFPTEELKDVDLTEQFIKDNPEVDTFGLHMFQPFPGTDVWEHPDKYGITIDRDTDFSDFHTIGRHDGKYHNDPVLDARYRYLKSVLGDRSRELRIK</sequence>
<name>A0A6M3KSZ9_9ZZZZ</name>
<evidence type="ECO:0000256" key="3">
    <source>
        <dbReference type="ARBA" id="ARBA00022679"/>
    </source>
</evidence>
<evidence type="ECO:0000256" key="4">
    <source>
        <dbReference type="ARBA" id="ARBA00022691"/>
    </source>
</evidence>
<dbReference type="PROSITE" id="PS51918">
    <property type="entry name" value="RADICAL_SAM"/>
    <property type="match status" value="1"/>
</dbReference>
<dbReference type="SMART" id="SM00729">
    <property type="entry name" value="Elp3"/>
    <property type="match status" value="1"/>
</dbReference>
<evidence type="ECO:0000256" key="7">
    <source>
        <dbReference type="ARBA" id="ARBA00023014"/>
    </source>
</evidence>
<gene>
    <name evidence="10" type="ORF">MM415B02303_0008</name>
</gene>
<dbReference type="GO" id="GO:0051539">
    <property type="term" value="F:4 iron, 4 sulfur cluster binding"/>
    <property type="evidence" value="ECO:0007669"/>
    <property type="project" value="UniProtKB-KW"/>
</dbReference>
<dbReference type="PROSITE" id="PS51332">
    <property type="entry name" value="B12_BINDING"/>
    <property type="match status" value="1"/>
</dbReference>
<evidence type="ECO:0000313" key="10">
    <source>
        <dbReference type="EMBL" id="QJA85000.1"/>
    </source>
</evidence>
<dbReference type="CDD" id="cd02068">
    <property type="entry name" value="radical_SAM_B12_BD"/>
    <property type="match status" value="1"/>
</dbReference>
<evidence type="ECO:0000256" key="5">
    <source>
        <dbReference type="ARBA" id="ARBA00022723"/>
    </source>
</evidence>
<dbReference type="SFLD" id="SFLDS00029">
    <property type="entry name" value="Radical_SAM"/>
    <property type="match status" value="1"/>
</dbReference>
<dbReference type="SFLD" id="SFLDG01123">
    <property type="entry name" value="methyltransferase_(Class_B)"/>
    <property type="match status" value="1"/>
</dbReference>
<dbReference type="PANTHER" id="PTHR43409:SF7">
    <property type="entry name" value="BLL1977 PROTEIN"/>
    <property type="match status" value="1"/>
</dbReference>
<dbReference type="GO" id="GO:0003824">
    <property type="term" value="F:catalytic activity"/>
    <property type="evidence" value="ECO:0007669"/>
    <property type="project" value="InterPro"/>
</dbReference>
<dbReference type="InterPro" id="IPR023404">
    <property type="entry name" value="rSAM_horseshoe"/>
</dbReference>
<dbReference type="InterPro" id="IPR051198">
    <property type="entry name" value="BchE-like"/>
</dbReference>
<dbReference type="InterPro" id="IPR007197">
    <property type="entry name" value="rSAM"/>
</dbReference>
<dbReference type="CDD" id="cd01335">
    <property type="entry name" value="Radical_SAM"/>
    <property type="match status" value="1"/>
</dbReference>
<dbReference type="EMBL" id="MT142547">
    <property type="protein sequence ID" value="QJA85000.1"/>
    <property type="molecule type" value="Genomic_DNA"/>
</dbReference>
<dbReference type="Gene3D" id="3.80.30.20">
    <property type="entry name" value="tm_1862 like domain"/>
    <property type="match status" value="1"/>
</dbReference>
<feature type="domain" description="B12-binding" evidence="8">
    <location>
        <begin position="60"/>
        <end position="136"/>
    </location>
</feature>
<evidence type="ECO:0000259" key="9">
    <source>
        <dbReference type="PROSITE" id="PS51918"/>
    </source>
</evidence>
<proteinExistence type="predicted"/>
<dbReference type="Pfam" id="PF04055">
    <property type="entry name" value="Radical_SAM"/>
    <property type="match status" value="1"/>
</dbReference>
<keyword evidence="4" id="KW-0949">S-adenosyl-L-methionine</keyword>
<reference evidence="10" key="1">
    <citation type="submission" date="2020-03" db="EMBL/GenBank/DDBJ databases">
        <title>The deep terrestrial virosphere.</title>
        <authorList>
            <person name="Holmfeldt K."/>
            <person name="Nilsson E."/>
            <person name="Simone D."/>
            <person name="Lopez-Fernandez M."/>
            <person name="Wu X."/>
            <person name="de Brujin I."/>
            <person name="Lundin D."/>
            <person name="Andersson A."/>
            <person name="Bertilsson S."/>
            <person name="Dopson M."/>
        </authorList>
    </citation>
    <scope>NUCLEOTIDE SEQUENCE</scope>
    <source>
        <strain evidence="10">MM415B02303</strain>
    </source>
</reference>
<dbReference type="GO" id="GO:0046872">
    <property type="term" value="F:metal ion binding"/>
    <property type="evidence" value="ECO:0007669"/>
    <property type="project" value="UniProtKB-KW"/>
</dbReference>
<keyword evidence="7" id="KW-0411">Iron-sulfur</keyword>
<accession>A0A6M3KSZ9</accession>
<organism evidence="10">
    <name type="scientific">viral metagenome</name>
    <dbReference type="NCBI Taxonomy" id="1070528"/>
    <lineage>
        <taxon>unclassified sequences</taxon>
        <taxon>metagenomes</taxon>
        <taxon>organismal metagenomes</taxon>
    </lineage>
</organism>
<keyword evidence="3" id="KW-0808">Transferase</keyword>
<comment type="cofactor">
    <cofactor evidence="1">
        <name>[4Fe-4S] cluster</name>
        <dbReference type="ChEBI" id="CHEBI:49883"/>
    </cofactor>
</comment>
<dbReference type="AlphaFoldDB" id="A0A6M3KSZ9"/>
<keyword evidence="2" id="KW-0489">Methyltransferase</keyword>
<protein>
    <submittedName>
        <fullName evidence="10">Putative radical SAM superfamily protein</fullName>
    </submittedName>
</protein>
<dbReference type="InterPro" id="IPR006638">
    <property type="entry name" value="Elp3/MiaA/NifB-like_rSAM"/>
</dbReference>
<dbReference type="InterPro" id="IPR006158">
    <property type="entry name" value="Cobalamin-bd"/>
</dbReference>
<keyword evidence="6" id="KW-0408">Iron</keyword>
<evidence type="ECO:0000256" key="6">
    <source>
        <dbReference type="ARBA" id="ARBA00023004"/>
    </source>
</evidence>
<dbReference type="InterPro" id="IPR058240">
    <property type="entry name" value="rSAM_sf"/>
</dbReference>